<dbReference type="PANTHER" id="PTHR23248:SF9">
    <property type="entry name" value="PHOSPHOLIPID SCRAMBLASE"/>
    <property type="match status" value="1"/>
</dbReference>
<gene>
    <name evidence="3" type="ORF">OVA965_LOCUS39814</name>
    <name evidence="4" type="ORF">TMI583_LOCUS41179</name>
</gene>
<keyword evidence="2" id="KW-0472">Membrane</keyword>
<evidence type="ECO:0000313" key="3">
    <source>
        <dbReference type="EMBL" id="CAF1561244.1"/>
    </source>
</evidence>
<keyword evidence="2" id="KW-0106">Calcium</keyword>
<keyword evidence="2" id="KW-0812">Transmembrane</keyword>
<evidence type="ECO:0000256" key="1">
    <source>
        <dbReference type="ARBA" id="ARBA00005350"/>
    </source>
</evidence>
<proteinExistence type="inferred from homology"/>
<feature type="transmembrane region" description="Helical" evidence="2">
    <location>
        <begin position="125"/>
        <end position="142"/>
    </location>
</feature>
<organism evidence="4 5">
    <name type="scientific">Didymodactylos carnosus</name>
    <dbReference type="NCBI Taxonomy" id="1234261"/>
    <lineage>
        <taxon>Eukaryota</taxon>
        <taxon>Metazoa</taxon>
        <taxon>Spiralia</taxon>
        <taxon>Gnathifera</taxon>
        <taxon>Rotifera</taxon>
        <taxon>Eurotatoria</taxon>
        <taxon>Bdelloidea</taxon>
        <taxon>Philodinida</taxon>
        <taxon>Philodinidae</taxon>
        <taxon>Didymodactylos</taxon>
    </lineage>
</organism>
<reference evidence="4" key="1">
    <citation type="submission" date="2021-02" db="EMBL/GenBank/DDBJ databases">
        <authorList>
            <person name="Nowell W R."/>
        </authorList>
    </citation>
    <scope>NUCLEOTIDE SEQUENCE</scope>
</reference>
<evidence type="ECO:0000256" key="2">
    <source>
        <dbReference type="RuleBase" id="RU363116"/>
    </source>
</evidence>
<keyword evidence="2" id="KW-1133">Transmembrane helix</keyword>
<dbReference type="GO" id="GO:0005886">
    <property type="term" value="C:plasma membrane"/>
    <property type="evidence" value="ECO:0007669"/>
    <property type="project" value="TreeGrafter"/>
</dbReference>
<dbReference type="EMBL" id="CAJOBA010064597">
    <property type="protein sequence ID" value="CAF4353082.1"/>
    <property type="molecule type" value="Genomic_DNA"/>
</dbReference>
<accession>A0A8S2UMT7</accession>
<name>A0A8S2UMT7_9BILA</name>
<dbReference type="AlphaFoldDB" id="A0A8S2UMT7"/>
<comment type="similarity">
    <text evidence="1 2">Belongs to the phospholipid scramblase family.</text>
</comment>
<protein>
    <recommendedName>
        <fullName evidence="2">Phospholipid scramblase</fullName>
    </recommendedName>
</protein>
<comment type="function">
    <text evidence="2">May mediate accelerated ATP-independent bidirectional transbilayer migration of phospholipids upon binding calcium ions that results in a loss of phospholipid asymmetry in the plasma membrane.</text>
</comment>
<dbReference type="InterPro" id="IPR005552">
    <property type="entry name" value="Scramblase"/>
</dbReference>
<evidence type="ECO:0000313" key="5">
    <source>
        <dbReference type="Proteomes" id="UP000682733"/>
    </source>
</evidence>
<dbReference type="PANTHER" id="PTHR23248">
    <property type="entry name" value="PHOSPHOLIPID SCRAMBLASE-RELATED"/>
    <property type="match status" value="1"/>
</dbReference>
<comment type="caution">
    <text evidence="4">The sequence shown here is derived from an EMBL/GenBank/DDBJ whole genome shotgun (WGS) entry which is preliminary data.</text>
</comment>
<comment type="cofactor">
    <cofactor evidence="2">
        <name>Ca(2+)</name>
        <dbReference type="ChEBI" id="CHEBI:29108"/>
    </cofactor>
</comment>
<dbReference type="EMBL" id="CAJNOK010041972">
    <property type="protein sequence ID" value="CAF1561244.1"/>
    <property type="molecule type" value="Genomic_DNA"/>
</dbReference>
<keyword evidence="2" id="KW-0449">Lipoprotein</keyword>
<dbReference type="Proteomes" id="UP000682733">
    <property type="component" value="Unassembled WGS sequence"/>
</dbReference>
<keyword evidence="2" id="KW-0564">Palmitate</keyword>
<dbReference type="Proteomes" id="UP000677228">
    <property type="component" value="Unassembled WGS sequence"/>
</dbReference>
<dbReference type="Pfam" id="PF03803">
    <property type="entry name" value="Scramblase"/>
    <property type="match status" value="1"/>
</dbReference>
<evidence type="ECO:0000313" key="4">
    <source>
        <dbReference type="EMBL" id="CAF4353082.1"/>
    </source>
</evidence>
<sequence length="147" mass="16763">MRTKLLEFVENLEFVQATLGSRVVTLASMKFLWNLHRECCSFWRPHFELKDMSNNKILSIVGPCCVCDGPYCCCCENKFTLFGTDDTTEVGAIHKKYAGFLNEAFTGAEIFSIQFPLNMDAKMKAVAIGALFLIDFMYYVHVPQRGY</sequence>
<dbReference type="GO" id="GO:0017128">
    <property type="term" value="F:phospholipid scramblase activity"/>
    <property type="evidence" value="ECO:0007669"/>
    <property type="project" value="InterPro"/>
</dbReference>